<reference evidence="1" key="1">
    <citation type="submission" date="2021-03" db="EMBL/GenBank/DDBJ databases">
        <authorList>
            <person name="Bekaert M."/>
        </authorList>
    </citation>
    <scope>NUCLEOTIDE SEQUENCE</scope>
</reference>
<proteinExistence type="predicted"/>
<keyword evidence="2" id="KW-1185">Reference proteome</keyword>
<accession>A0A8S3SD01</accession>
<dbReference type="Proteomes" id="UP000683360">
    <property type="component" value="Unassembled WGS sequence"/>
</dbReference>
<name>A0A8S3SD01_MYTED</name>
<gene>
    <name evidence="1" type="ORF">MEDL_29718</name>
</gene>
<evidence type="ECO:0000313" key="2">
    <source>
        <dbReference type="Proteomes" id="UP000683360"/>
    </source>
</evidence>
<organism evidence="1 2">
    <name type="scientific">Mytilus edulis</name>
    <name type="common">Blue mussel</name>
    <dbReference type="NCBI Taxonomy" id="6550"/>
    <lineage>
        <taxon>Eukaryota</taxon>
        <taxon>Metazoa</taxon>
        <taxon>Spiralia</taxon>
        <taxon>Lophotrochozoa</taxon>
        <taxon>Mollusca</taxon>
        <taxon>Bivalvia</taxon>
        <taxon>Autobranchia</taxon>
        <taxon>Pteriomorphia</taxon>
        <taxon>Mytilida</taxon>
        <taxon>Mytiloidea</taxon>
        <taxon>Mytilidae</taxon>
        <taxon>Mytilinae</taxon>
        <taxon>Mytilus</taxon>
    </lineage>
</organism>
<dbReference type="EMBL" id="CAJPWZ010001460">
    <property type="protein sequence ID" value="CAG2215937.1"/>
    <property type="molecule type" value="Genomic_DNA"/>
</dbReference>
<protein>
    <submittedName>
        <fullName evidence="1">Uncharacterized protein</fullName>
    </submittedName>
</protein>
<evidence type="ECO:0000313" key="1">
    <source>
        <dbReference type="EMBL" id="CAG2215937.1"/>
    </source>
</evidence>
<sequence length="204" mass="23300">MSNISSYQILEGNLEIEFFIIMEALAVNMNENIQPAEKRKYLKDKVESVKRRNDMRKEKPKPIEGKINFSSGSIDEKNLIYGMTNDIKKAMGGGNPNRTTNKDMLFEVMTFYIKNNITQLDEDQHMAEENNIPFLDCSFTSCNEETSTQKLFVTAETSIENLIKRVINHGKVCKSQLHLYSTDIKGHVGVCKLKWDAISSSSFI</sequence>
<comment type="caution">
    <text evidence="1">The sequence shown here is derived from an EMBL/GenBank/DDBJ whole genome shotgun (WGS) entry which is preliminary data.</text>
</comment>
<dbReference type="AlphaFoldDB" id="A0A8S3SD01"/>
<dbReference type="OrthoDB" id="10287957at2759"/>